<keyword evidence="2" id="KW-0436">Ligase</keyword>
<accession>A0A8I1EB72</accession>
<organism evidence="2 3">
    <name type="scientific">Pseudomonas putida</name>
    <name type="common">Arthrobacter siderocapsulatus</name>
    <dbReference type="NCBI Taxonomy" id="303"/>
    <lineage>
        <taxon>Bacteria</taxon>
        <taxon>Pseudomonadati</taxon>
        <taxon>Pseudomonadota</taxon>
        <taxon>Gammaproteobacteria</taxon>
        <taxon>Pseudomonadales</taxon>
        <taxon>Pseudomonadaceae</taxon>
        <taxon>Pseudomonas</taxon>
    </lineage>
</organism>
<gene>
    <name evidence="2" type="ORF">JEU22_00715</name>
</gene>
<dbReference type="Proteomes" id="UP000637061">
    <property type="component" value="Unassembled WGS sequence"/>
</dbReference>
<dbReference type="PANTHER" id="PTHR43883">
    <property type="entry name" value="SLR0207 PROTEIN"/>
    <property type="match status" value="1"/>
</dbReference>
<dbReference type="PANTHER" id="PTHR43883:SF1">
    <property type="entry name" value="GLUCONOKINASE"/>
    <property type="match status" value="1"/>
</dbReference>
<evidence type="ECO:0000313" key="3">
    <source>
        <dbReference type="Proteomes" id="UP000637061"/>
    </source>
</evidence>
<dbReference type="InterPro" id="IPR021122">
    <property type="entry name" value="RNA_ligase_dom_REL/Rnl2"/>
</dbReference>
<dbReference type="GO" id="GO:0016874">
    <property type="term" value="F:ligase activity"/>
    <property type="evidence" value="ECO:0007669"/>
    <property type="project" value="UniProtKB-KW"/>
</dbReference>
<evidence type="ECO:0000313" key="2">
    <source>
        <dbReference type="EMBL" id="MBI6882436.1"/>
    </source>
</evidence>
<proteinExistence type="predicted"/>
<dbReference type="InterPro" id="IPR052732">
    <property type="entry name" value="Cell-binding_unc_protein"/>
</dbReference>
<feature type="domain" description="RNA ligase" evidence="1">
    <location>
        <begin position="129"/>
        <end position="282"/>
    </location>
</feature>
<dbReference type="Pfam" id="PF09414">
    <property type="entry name" value="RNA_ligase"/>
    <property type="match status" value="1"/>
</dbReference>
<name>A0A8I1EB72_PSEPU</name>
<comment type="caution">
    <text evidence="2">The sequence shown here is derived from an EMBL/GenBank/DDBJ whole genome shotgun (WGS) entry which is preliminary data.</text>
</comment>
<reference evidence="2" key="1">
    <citation type="submission" date="2020-12" db="EMBL/GenBank/DDBJ databases">
        <title>Enhanced detection system for hospital associated transmission using whole genome sequencing surveillance.</title>
        <authorList>
            <person name="Harrison L.H."/>
            <person name="Van Tyne D."/>
            <person name="Marsh J.W."/>
            <person name="Griffith M.P."/>
            <person name="Snyder D.J."/>
            <person name="Cooper V.S."/>
            <person name="Mustapha M."/>
        </authorList>
    </citation>
    <scope>NUCLEOTIDE SEQUENCE</scope>
    <source>
        <strain evidence="2">PSB00042</strain>
    </source>
</reference>
<evidence type="ECO:0000259" key="1">
    <source>
        <dbReference type="Pfam" id="PF09414"/>
    </source>
</evidence>
<sequence length="307" mass="36528">MERRAWVCGGYYLENGATVCERHHLECEMTLISVEKVREACGITRIVLPEHFYESETYDKWGNLILQNGMRLRGELFQDESVQKILRMGGVLDSFTWQVKYPRTYHLPWSEGMHDDDRMLKSLEHFIGREVVVTKKQDGENTSMYSDYFHARSIDGRSHPSRDWVKNFWAKIKNDIPTGWRICGENMYAQHSIVYHDLLSYFYGFSIWNERNRCIGWDDTLEYFEILGITPVEEIYRGVFDEKLIKELYDSKRDWATCEGYVVRLADDFDYRDFRNSVAKFVRKGHVQTTKHWMHGRRIEANGLIKR</sequence>
<dbReference type="Gene3D" id="3.30.470.30">
    <property type="entry name" value="DNA ligase/mRNA capping enzyme"/>
    <property type="match status" value="1"/>
</dbReference>
<dbReference type="EMBL" id="JAEHTE010000001">
    <property type="protein sequence ID" value="MBI6882436.1"/>
    <property type="molecule type" value="Genomic_DNA"/>
</dbReference>
<protein>
    <submittedName>
        <fullName evidence="2">RNA ligase family protein</fullName>
    </submittedName>
</protein>
<dbReference type="AlphaFoldDB" id="A0A8I1EB72"/>
<dbReference type="SUPFAM" id="SSF56091">
    <property type="entry name" value="DNA ligase/mRNA capping enzyme, catalytic domain"/>
    <property type="match status" value="1"/>
</dbReference>